<dbReference type="SMART" id="SM00827">
    <property type="entry name" value="PKS_AT"/>
    <property type="match status" value="1"/>
</dbReference>
<dbReference type="Gene3D" id="3.30.70.2490">
    <property type="match status" value="1"/>
</dbReference>
<dbReference type="Gene3D" id="3.40.366.10">
    <property type="entry name" value="Malonyl-Coenzyme A Acyl Carrier Protein, domain 2"/>
    <property type="match status" value="1"/>
</dbReference>
<dbReference type="Pfam" id="PF18325">
    <property type="entry name" value="Fas_alpha_ACP"/>
    <property type="match status" value="1"/>
</dbReference>
<dbReference type="InterPro" id="IPR002347">
    <property type="entry name" value="SDR_fam"/>
</dbReference>
<dbReference type="SUPFAM" id="SSF51735">
    <property type="entry name" value="NAD(P)-binding Rossmann-fold domains"/>
    <property type="match status" value="1"/>
</dbReference>
<dbReference type="GO" id="GO:0006633">
    <property type="term" value="P:fatty acid biosynthetic process"/>
    <property type="evidence" value="ECO:0007669"/>
    <property type="project" value="InterPro"/>
</dbReference>
<dbReference type="Pfam" id="PF02801">
    <property type="entry name" value="Ketoacyl-synt_C"/>
    <property type="match status" value="1"/>
</dbReference>
<evidence type="ECO:0000256" key="2">
    <source>
        <dbReference type="ARBA" id="ARBA00022553"/>
    </source>
</evidence>
<dbReference type="Pfam" id="PF18314">
    <property type="entry name" value="FAS_I_H"/>
    <property type="match status" value="1"/>
</dbReference>
<dbReference type="SUPFAM" id="SSF53901">
    <property type="entry name" value="Thiolase-like"/>
    <property type="match status" value="2"/>
</dbReference>
<evidence type="ECO:0000313" key="7">
    <source>
        <dbReference type="Proteomes" id="UP000011976"/>
    </source>
</evidence>
<dbReference type="SUPFAM" id="SSF54637">
    <property type="entry name" value="Thioesterase/thiol ester dehydrase-isomerase"/>
    <property type="match status" value="1"/>
</dbReference>
<feature type="domain" description="Ketosynthase family 3 (KS3)" evidence="5">
    <location>
        <begin position="1541"/>
        <end position="2079"/>
    </location>
</feature>
<evidence type="ECO:0000256" key="1">
    <source>
        <dbReference type="ARBA" id="ARBA00022450"/>
    </source>
</evidence>
<dbReference type="CDD" id="cd00828">
    <property type="entry name" value="elong_cond_enzymes"/>
    <property type="match status" value="1"/>
</dbReference>
<keyword evidence="2" id="KW-0597">Phosphoprotein</keyword>
<evidence type="ECO:0000256" key="3">
    <source>
        <dbReference type="ARBA" id="ARBA00022679"/>
    </source>
</evidence>
<evidence type="ECO:0000256" key="4">
    <source>
        <dbReference type="SAM" id="MobiDB-lite"/>
    </source>
</evidence>
<dbReference type="GO" id="GO:0004315">
    <property type="term" value="F:3-oxoacyl-[acyl-carrier-protein] synthase activity"/>
    <property type="evidence" value="ECO:0007669"/>
    <property type="project" value="InterPro"/>
</dbReference>
<dbReference type="GO" id="GO:0008897">
    <property type="term" value="F:holo-[acyl-carrier-protein] synthase activity"/>
    <property type="evidence" value="ECO:0007669"/>
    <property type="project" value="InterPro"/>
</dbReference>
<dbReference type="Gene3D" id="3.30.70.3330">
    <property type="match status" value="1"/>
</dbReference>
<dbReference type="PANTHER" id="PTHR10982:SF21">
    <property type="entry name" value="FATTY ACID SYNTHASE SUBUNIT BETA"/>
    <property type="match status" value="1"/>
</dbReference>
<dbReference type="Pfam" id="PF00698">
    <property type="entry name" value="Acyl_transf_1"/>
    <property type="match status" value="1"/>
</dbReference>
<dbReference type="Gene3D" id="3.40.47.10">
    <property type="match status" value="1"/>
</dbReference>
<dbReference type="STRING" id="1151754.M9LR98"/>
<dbReference type="PROSITE" id="PS52004">
    <property type="entry name" value="KS3_2"/>
    <property type="match status" value="1"/>
</dbReference>
<reference evidence="7" key="1">
    <citation type="journal article" date="2013" name="Genome Announc.">
        <title>Genome sequence of the basidiomycetous yeast Pseudozyma antarctica T-34, a producer of the glycolipid biosurfactants mannosylerythritol lipids.</title>
        <authorList>
            <person name="Morita T."/>
            <person name="Koike H."/>
            <person name="Koyama Y."/>
            <person name="Hagiwara H."/>
            <person name="Ito E."/>
            <person name="Fukuoka T."/>
            <person name="Imura T."/>
            <person name="Machida M."/>
            <person name="Kitamoto D."/>
        </authorList>
    </citation>
    <scope>NUCLEOTIDE SEQUENCE [LARGE SCALE GENOMIC DNA]</scope>
    <source>
        <strain evidence="7">T-34</strain>
    </source>
</reference>
<dbReference type="Gene3D" id="6.10.60.10">
    <property type="match status" value="1"/>
</dbReference>
<accession>M9LR98</accession>
<evidence type="ECO:0000259" key="5">
    <source>
        <dbReference type="PROSITE" id="PS52004"/>
    </source>
</evidence>
<evidence type="ECO:0000313" key="6">
    <source>
        <dbReference type="EMBL" id="GAC75476.1"/>
    </source>
</evidence>
<protein>
    <recommendedName>
        <fullName evidence="5">Ketosynthase family 3 (KS3) domain-containing protein</fullName>
    </recommendedName>
</protein>
<gene>
    <name evidence="6" type="ORF">PANT_15d00092</name>
</gene>
<dbReference type="InterPro" id="IPR014031">
    <property type="entry name" value="Ketoacyl_synth_C"/>
</dbReference>
<sequence>MCSASRFSCQFTAPVFHGEPIWIDITHTAMKQGKLVVEVQALRQVGTVALQGTSVVRMRTMALVFTGQGSQRPVSATGCAYCSTKKAAVIDMFRAPLQQGMGMNHMASSAVARNVWERAERHCIDKMGFSLLDIVRNNPKSQTVRFGGIKGSALRKRYMRMGCELGREGDPDASLGVLQPFFPHIDAQTSEHRFQHKDGLLFQTQFAQVAIAVHEYSLSLELEQAQISRPDAWAGHSAGEFAALATQAGFGSLENLIDIMWFRGLLMLNAIHRDGDASDKANRGQEKPFAMCAVNPSKVGDGHLSFSEALLQHVTTRIEFRTGLLCQVVNFNVEAEQYVLSGHTAALDLLRLTLEEMQIHDVLSEDALNSTIDVIWKHQHASIQRCSELTRTNAVIPLPGISLPFHSRLFRRAVGPLRRMLLTTWDVEHIKLDALESKWIPNVTGQPFQLSKPYLGMCLDRIPTPVLKKLLQSWDAVIGMPDGRKVVAYNMLVEIMAYQICSPVRWTDCQRHLLQKCRTIVELGPSAVLTRMIQSTIRRHFQEADRYLGVHRELCVLSKHNEDFFRAISGKGQAASKVKPIDDSAAAIRPPEAGDASQGSKERGPSQAIVATPETQSQQTGSLQLSSVAPADESLKPDIHLRIVIAAKLKKTLEAVPADATIKQLTGGRSVLTNELISDLEEEFSGLPERAEELPLHDTAQAMTKSGNGEQPGKVSSKWLRTLAQTYLPASINTPGAIKAAFANLGLGPRRAAAATIFTLLKTPASRLSEADAGKWIESILELYASTVGYDLRAQSAEPGGTGSTGGPSEMSISSSEWKDFVQRQNRTVTRMVGALQDHLAHADVEKITDGAAPIQVQAASKVRTSTEVVLEEHGAVYLEGIRSRFDVAKVRSYKSEWAWTREQLFRSFLDPTLLGPDSDAEARRTQLALLKRKFIGDEASRHMHALMELHGSKLHPEAKYDLKELLSLGPDAQARYWPVLDGAKPLTRITTDGRIEYAERTRGLSSSPPKDKVSSYIKEMFGTLNQARAFSTKKVRPRPRSVASSKRLFTHTGATAQKLPVHNDRLLLARPGVDKRASKILTEAIESSMQQIHQNGLTLSGRNVLLTGAGKNSIGEHLVVSLLAAGARLIVTTSSPSTRTAVHWKQMYQNHAAGSASLLVVPFNAASRSDVDKLVSWIYDANGLGVDLDYVVPFAAISEEGKKMDSIDDVSEVAHRAMLTNIVRLVGQICLHKKRSGFSTRPGRIILPFSPNHGLFGSDGLYSESKRGLEVLLQKSRSEGWSRWVQVIGAEIGWTRGTGLMDQMNILAEGFEGMHPRARTFSPGEMAFNLMALLHDDLERFSSTTSMIADFSCGLKQVPNVGRRLNELLVSLRLRSSITRTLTAVTKAEETVRRGAPKVKPTAPVIVQKDDTTPPMNKRATHQVKFPALPEAPTELKCGLYDLERTPVIVGFAEVGPYGSARTRWEAELSSYGQRWSIEATVELAFLMGLVKFHCGSLADGSRYTGWIVVETKEPILESAVEERFGELMRARCGIRNFQDDESLTPSLFQRITLQNDLDPVEMGIEEADFVKRKYGDAVRVVGQGTDARLVTMLRGSEMLASKASARRRFVGGLIPTGWDATRLGLPQERAESMDMAAVWALVATADAFASAGIDDPYELFKYVHVSQVGNAIGSAMGGLRSCEKMYQQRPTTDAAVQADILQETFVNSIGAWVQLLLLSSSGPVLTPTAACATGAVSLCLARQAIEVGEAKVMICGAFDDLTASSSIEFGNMNATMDNERDLLAGRAPSEASRPFSSSRKGFTEAQGGGIQIVTTASLALQLGLPVYGVLAAANTATDRQGFSIPSPGRGLLSHFADRQQRTKEDWNRILSVENRCKQADTLAQDLQMIVDHRVAAIHSNSDVELEHTSLEIEGAALTEVILRHEANLASPAFEVTGASVIRRALAMYGLDADHIGFISCHGTATQAGDLNECNLHDQTLSHLGRSAGYSCPLIAQKSLVGHAKGGAASWAVNGALQALLDRRVPGTETLDDVDESLRSNSRLLFLSKPLPLAPESQACLVTSMGFGQAGAQVLLVSGYLLLEGLCAADLDVYRARNNIRSRCASNYLCRMLKQDGAWLKLKSEPPYEVKDYERILLNPHVRAEAEEDEITGSIRYRMAPDAPHSSHLVKPRTFTSWIEETAFLSVERLSLEMATRASEALRISPAQAHTWTIELLPSLRTEGAPQGEPIANLYHPQQQGYLRVYRTSVAGKGVLATVAVLPRKTRAREGFGQALL</sequence>
<feature type="region of interest" description="Disordered" evidence="4">
    <location>
        <begin position="579"/>
        <end position="629"/>
    </location>
</feature>
<dbReference type="InterPro" id="IPR040899">
    <property type="entry name" value="Fas_alpha_ACP"/>
</dbReference>
<dbReference type="PANTHER" id="PTHR10982">
    <property type="entry name" value="MALONYL COA-ACYL CARRIER PROTEIN TRANSACYLASE"/>
    <property type="match status" value="1"/>
</dbReference>
<dbReference type="InterPro" id="IPR029069">
    <property type="entry name" value="HotDog_dom_sf"/>
</dbReference>
<dbReference type="InterPro" id="IPR014043">
    <property type="entry name" value="Acyl_transferase_dom"/>
</dbReference>
<dbReference type="InterPro" id="IPR001227">
    <property type="entry name" value="Ac_transferase_dom_sf"/>
</dbReference>
<proteinExistence type="predicted"/>
<dbReference type="InterPro" id="IPR018201">
    <property type="entry name" value="Ketoacyl_synth_AS"/>
</dbReference>
<dbReference type="Gene3D" id="3.40.50.720">
    <property type="entry name" value="NAD(P)-binding Rossmann-like Domain"/>
    <property type="match status" value="1"/>
</dbReference>
<feature type="compositionally biased region" description="Low complexity" evidence="4">
    <location>
        <begin position="615"/>
        <end position="627"/>
    </location>
</feature>
<dbReference type="SMART" id="SM00825">
    <property type="entry name" value="PKS_KS"/>
    <property type="match status" value="1"/>
</dbReference>
<dbReference type="InterPro" id="IPR047224">
    <property type="entry name" value="FAS_alpha_su_C"/>
</dbReference>
<keyword evidence="1" id="KW-0596">Phosphopantetheine</keyword>
<dbReference type="InterPro" id="IPR050830">
    <property type="entry name" value="Fungal_FAS"/>
</dbReference>
<keyword evidence="3" id="KW-0808">Transferase</keyword>
<dbReference type="Gene3D" id="3.10.129.10">
    <property type="entry name" value="Hotdog Thioesterase"/>
    <property type="match status" value="1"/>
</dbReference>
<dbReference type="InterPro" id="IPR036291">
    <property type="entry name" value="NAD(P)-bd_dom_sf"/>
</dbReference>
<dbReference type="Pfam" id="PF00106">
    <property type="entry name" value="adh_short"/>
    <property type="match status" value="1"/>
</dbReference>
<dbReference type="InterPro" id="IPR016039">
    <property type="entry name" value="Thiolase-like"/>
</dbReference>
<dbReference type="InterPro" id="IPR041550">
    <property type="entry name" value="FASI_helical"/>
</dbReference>
<dbReference type="Pfam" id="PF00109">
    <property type="entry name" value="ketoacyl-synt"/>
    <property type="match status" value="1"/>
</dbReference>
<dbReference type="PROSITE" id="PS00606">
    <property type="entry name" value="KS3_1"/>
    <property type="match status" value="1"/>
</dbReference>
<dbReference type="InterPro" id="IPR016035">
    <property type="entry name" value="Acyl_Trfase/lysoPLipase"/>
</dbReference>
<dbReference type="InterPro" id="IPR014030">
    <property type="entry name" value="Ketoacyl_synth_N"/>
</dbReference>
<name>M9LR98_PSEA3</name>
<dbReference type="Proteomes" id="UP000011976">
    <property type="component" value="Unassembled WGS sequence"/>
</dbReference>
<organism evidence="6 7">
    <name type="scientific">Pseudozyma antarctica (strain T-34)</name>
    <name type="common">Yeast</name>
    <name type="synonym">Candida antarctica</name>
    <dbReference type="NCBI Taxonomy" id="1151754"/>
    <lineage>
        <taxon>Eukaryota</taxon>
        <taxon>Fungi</taxon>
        <taxon>Dikarya</taxon>
        <taxon>Basidiomycota</taxon>
        <taxon>Ustilaginomycotina</taxon>
        <taxon>Ustilaginomycetes</taxon>
        <taxon>Ustilaginales</taxon>
        <taxon>Ustilaginaceae</taxon>
        <taxon>Moesziomyces</taxon>
    </lineage>
</organism>
<dbReference type="EMBL" id="DF196781">
    <property type="protein sequence ID" value="GAC75476.1"/>
    <property type="molecule type" value="Genomic_DNA"/>
</dbReference>
<dbReference type="SUPFAM" id="SSF52151">
    <property type="entry name" value="FabD/lysophospholipase-like"/>
    <property type="match status" value="1"/>
</dbReference>
<dbReference type="InterPro" id="IPR020841">
    <property type="entry name" value="PKS_Beta-ketoAc_synthase_dom"/>
</dbReference>